<name>A0ABQ9IA10_9NEOP</name>
<protein>
    <recommendedName>
        <fullName evidence="3">HAT C-terminal dimerisation domain-containing protein</fullName>
    </recommendedName>
</protein>
<reference evidence="1 2" key="1">
    <citation type="submission" date="2023-02" db="EMBL/GenBank/DDBJ databases">
        <title>LHISI_Scaffold_Assembly.</title>
        <authorList>
            <person name="Stuart O.P."/>
            <person name="Cleave R."/>
            <person name="Magrath M.J.L."/>
            <person name="Mikheyev A.S."/>
        </authorList>
    </citation>
    <scope>NUCLEOTIDE SEQUENCE [LARGE SCALE GENOMIC DNA]</scope>
    <source>
        <strain evidence="1">Daus_M_001</strain>
        <tissue evidence="1">Leg muscle</tissue>
    </source>
</reference>
<comment type="caution">
    <text evidence="1">The sequence shown here is derived from an EMBL/GenBank/DDBJ whole genome shotgun (WGS) entry which is preliminary data.</text>
</comment>
<evidence type="ECO:0000313" key="1">
    <source>
        <dbReference type="EMBL" id="KAJ8893124.1"/>
    </source>
</evidence>
<dbReference type="EMBL" id="JARBHB010000002">
    <property type="protein sequence ID" value="KAJ8893124.1"/>
    <property type="molecule type" value="Genomic_DNA"/>
</dbReference>
<keyword evidence="2" id="KW-1185">Reference proteome</keyword>
<organism evidence="1 2">
    <name type="scientific">Dryococelus australis</name>
    <dbReference type="NCBI Taxonomy" id="614101"/>
    <lineage>
        <taxon>Eukaryota</taxon>
        <taxon>Metazoa</taxon>
        <taxon>Ecdysozoa</taxon>
        <taxon>Arthropoda</taxon>
        <taxon>Hexapoda</taxon>
        <taxon>Insecta</taxon>
        <taxon>Pterygota</taxon>
        <taxon>Neoptera</taxon>
        <taxon>Polyneoptera</taxon>
        <taxon>Phasmatodea</taxon>
        <taxon>Verophasmatodea</taxon>
        <taxon>Anareolatae</taxon>
        <taxon>Phasmatidae</taxon>
        <taxon>Eurycanthinae</taxon>
        <taxon>Dryococelus</taxon>
    </lineage>
</organism>
<sequence>MENFVRQSLSEFLNYDRKEDLDTFFRCYFSRTVWNVIKMLLILSHGQASVERSFSANKASKFENLKEASYVSHRTELVKKNADSVQEKRKEMFHEIQNMKWKRVHLEEDIAASDLSVDGLLFTNSRIL</sequence>
<dbReference type="Proteomes" id="UP001159363">
    <property type="component" value="Chromosome 2"/>
</dbReference>
<evidence type="ECO:0000313" key="2">
    <source>
        <dbReference type="Proteomes" id="UP001159363"/>
    </source>
</evidence>
<gene>
    <name evidence="1" type="ORF">PR048_005707</name>
</gene>
<accession>A0ABQ9IA10</accession>
<proteinExistence type="predicted"/>
<evidence type="ECO:0008006" key="3">
    <source>
        <dbReference type="Google" id="ProtNLM"/>
    </source>
</evidence>